<organism evidence="2 3">
    <name type="scientific">Puccinia graminis f. sp. tritici</name>
    <dbReference type="NCBI Taxonomy" id="56615"/>
    <lineage>
        <taxon>Eukaryota</taxon>
        <taxon>Fungi</taxon>
        <taxon>Dikarya</taxon>
        <taxon>Basidiomycota</taxon>
        <taxon>Pucciniomycotina</taxon>
        <taxon>Pucciniomycetes</taxon>
        <taxon>Pucciniales</taxon>
        <taxon>Pucciniaceae</taxon>
        <taxon>Puccinia</taxon>
    </lineage>
</organism>
<dbReference type="Proteomes" id="UP000325313">
    <property type="component" value="Unassembled WGS sequence"/>
</dbReference>
<accession>A0A5B0S2Z0</accession>
<evidence type="ECO:0000313" key="2">
    <source>
        <dbReference type="EMBL" id="KAA1131054.1"/>
    </source>
</evidence>
<name>A0A5B0S2Z0_PUCGR</name>
<proteinExistence type="predicted"/>
<dbReference type="AlphaFoldDB" id="A0A5B0S2Z0"/>
<reference evidence="2 3" key="1">
    <citation type="submission" date="2019-05" db="EMBL/GenBank/DDBJ databases">
        <title>Emergence of the Ug99 lineage of the wheat stem rust pathogen through somatic hybridization.</title>
        <authorList>
            <person name="Li F."/>
            <person name="Upadhyaya N.M."/>
            <person name="Sperschneider J."/>
            <person name="Matny O."/>
            <person name="Nguyen-Phuc H."/>
            <person name="Mago R."/>
            <person name="Raley C."/>
            <person name="Miller M.E."/>
            <person name="Silverstein K.A.T."/>
            <person name="Henningsen E."/>
            <person name="Hirsch C.D."/>
            <person name="Visser B."/>
            <person name="Pretorius Z.A."/>
            <person name="Steffenson B.J."/>
            <person name="Schwessinger B."/>
            <person name="Dodds P.N."/>
            <person name="Figueroa M."/>
        </authorList>
    </citation>
    <scope>NUCLEOTIDE SEQUENCE [LARGE SCALE GENOMIC DNA]</scope>
    <source>
        <strain evidence="2 3">Ug99</strain>
    </source>
</reference>
<gene>
    <name evidence="2" type="ORF">PGTUg99_029695</name>
</gene>
<comment type="caution">
    <text evidence="2">The sequence shown here is derived from an EMBL/GenBank/DDBJ whole genome shotgun (WGS) entry which is preliminary data.</text>
</comment>
<sequence>MIFVINFQAQLDLIFHLRIVVKRARATRGLARGGPEHCRTGRAGLHSRNQQPDPNPFTNRVAHGPPTGSPRADLEMGFRALSGLPAGLSGLPAGLSGLPAGLVTKNLRFRR</sequence>
<feature type="region of interest" description="Disordered" evidence="1">
    <location>
        <begin position="30"/>
        <end position="73"/>
    </location>
</feature>
<protein>
    <submittedName>
        <fullName evidence="2">Uncharacterized protein</fullName>
    </submittedName>
</protein>
<evidence type="ECO:0000256" key="1">
    <source>
        <dbReference type="SAM" id="MobiDB-lite"/>
    </source>
</evidence>
<dbReference type="EMBL" id="VDEP01000105">
    <property type="protein sequence ID" value="KAA1131054.1"/>
    <property type="molecule type" value="Genomic_DNA"/>
</dbReference>
<evidence type="ECO:0000313" key="3">
    <source>
        <dbReference type="Proteomes" id="UP000325313"/>
    </source>
</evidence>
<feature type="compositionally biased region" description="Polar residues" evidence="1">
    <location>
        <begin position="47"/>
        <end position="58"/>
    </location>
</feature>